<gene>
    <name evidence="6" type="ORF">SAMN00808754_1658</name>
</gene>
<evidence type="ECO:0000313" key="7">
    <source>
        <dbReference type="Proteomes" id="UP000192569"/>
    </source>
</evidence>
<dbReference type="InterPro" id="IPR027417">
    <property type="entry name" value="P-loop_NTPase"/>
</dbReference>
<sequence>MFIKSLVLENFKGTRQASYEFGRVNEITGDNGTGKTTIAEAIVFALFGTTLSGSNKTEALILQGEEKCSVSIAFVDGAGREHVLTRIRGKSKQLSLTLDGRAVTQPDVDAMIGDRKAFMAAFWPTYVLGLSDAEARELFVGLLQSVPFEKVLEQMEPEYRDALAGLGFDDPQKAAARVREQIKAAEKEVARLEGALSEALRAASVEVPEGVAPEKIRKLQEEYEALSAVVQTGAQEEVAVLEREVARLAGEFKHLKEQYKSLTPRWKPGDRCPTCGQVIGPEALAAAERALEAAKKELEQRIREVGTRGKALQEQLKALKEKRGQDTRELAVRQRELLEKITAARERNAARESILRQKAEAVEKARQYQEELEREEKWLEELRARLQAITQYAARQAELMASQLAGYLKRVSVQLFDVVKSTGEIRPVFRLLYDGKPVQVLSASERVKLGLEVAAAVKQITGRD</sequence>
<dbReference type="GO" id="GO:0006302">
    <property type="term" value="P:double-strand break repair"/>
    <property type="evidence" value="ECO:0007669"/>
    <property type="project" value="InterPro"/>
</dbReference>
<keyword evidence="4" id="KW-0175">Coiled coil</keyword>
<keyword evidence="7" id="KW-1185">Reference proteome</keyword>
<comment type="subunit">
    <text evidence="2">Heterodimer of SbcC and SbcD.</text>
</comment>
<comment type="similarity">
    <text evidence="1">Belongs to the SMC family. SbcC subfamily.</text>
</comment>
<dbReference type="STRING" id="698762.SAMN00808754_1658"/>
<protein>
    <recommendedName>
        <fullName evidence="3">Nuclease SbcCD subunit C</fullName>
    </recommendedName>
</protein>
<feature type="coiled-coil region" evidence="4">
    <location>
        <begin position="284"/>
        <end position="389"/>
    </location>
</feature>
<evidence type="ECO:0000256" key="1">
    <source>
        <dbReference type="ARBA" id="ARBA00006930"/>
    </source>
</evidence>
<evidence type="ECO:0000256" key="2">
    <source>
        <dbReference type="ARBA" id="ARBA00011322"/>
    </source>
</evidence>
<organism evidence="6 7">
    <name type="scientific">Thermanaeromonas toyohensis ToBE</name>
    <dbReference type="NCBI Taxonomy" id="698762"/>
    <lineage>
        <taxon>Bacteria</taxon>
        <taxon>Bacillati</taxon>
        <taxon>Bacillota</taxon>
        <taxon>Clostridia</taxon>
        <taxon>Neomoorellales</taxon>
        <taxon>Neomoorellaceae</taxon>
        <taxon>Thermanaeromonas</taxon>
    </lineage>
</organism>
<evidence type="ECO:0000313" key="6">
    <source>
        <dbReference type="EMBL" id="SMB96801.1"/>
    </source>
</evidence>
<dbReference type="GO" id="GO:0016887">
    <property type="term" value="F:ATP hydrolysis activity"/>
    <property type="evidence" value="ECO:0007669"/>
    <property type="project" value="InterPro"/>
</dbReference>
<evidence type="ECO:0000256" key="3">
    <source>
        <dbReference type="ARBA" id="ARBA00013368"/>
    </source>
</evidence>
<dbReference type="OrthoDB" id="9795626at2"/>
<name>A0A1W1VUM1_9FIRM</name>
<dbReference type="AlphaFoldDB" id="A0A1W1VUM1"/>
<dbReference type="Gene3D" id="1.10.287.510">
    <property type="entry name" value="Helix hairpin bin"/>
    <property type="match status" value="1"/>
</dbReference>
<feature type="coiled-coil region" evidence="4">
    <location>
        <begin position="175"/>
        <end position="258"/>
    </location>
</feature>
<dbReference type="InterPro" id="IPR038729">
    <property type="entry name" value="Rad50/SbcC_AAA"/>
</dbReference>
<evidence type="ECO:0000259" key="5">
    <source>
        <dbReference type="Pfam" id="PF13476"/>
    </source>
</evidence>
<dbReference type="EMBL" id="LT838272">
    <property type="protein sequence ID" value="SMB96801.1"/>
    <property type="molecule type" value="Genomic_DNA"/>
</dbReference>
<accession>A0A1W1VUM1</accession>
<proteinExistence type="inferred from homology"/>
<dbReference type="Gene3D" id="3.40.50.300">
    <property type="entry name" value="P-loop containing nucleotide triphosphate hydrolases"/>
    <property type="match status" value="1"/>
</dbReference>
<dbReference type="SUPFAM" id="SSF52540">
    <property type="entry name" value="P-loop containing nucleoside triphosphate hydrolases"/>
    <property type="match status" value="2"/>
</dbReference>
<dbReference type="PANTHER" id="PTHR32114:SF2">
    <property type="entry name" value="ABC TRANSPORTER ABCH.3"/>
    <property type="match status" value="1"/>
</dbReference>
<dbReference type="Pfam" id="PF13476">
    <property type="entry name" value="AAA_23"/>
    <property type="match status" value="1"/>
</dbReference>
<reference evidence="6 7" key="1">
    <citation type="submission" date="2017-04" db="EMBL/GenBank/DDBJ databases">
        <authorList>
            <person name="Afonso C.L."/>
            <person name="Miller P.J."/>
            <person name="Scott M.A."/>
            <person name="Spackman E."/>
            <person name="Goraichik I."/>
            <person name="Dimitrov K.M."/>
            <person name="Suarez D.L."/>
            <person name="Swayne D.E."/>
        </authorList>
    </citation>
    <scope>NUCLEOTIDE SEQUENCE [LARGE SCALE GENOMIC DNA]</scope>
    <source>
        <strain evidence="6 7">ToBE</strain>
    </source>
</reference>
<dbReference type="Proteomes" id="UP000192569">
    <property type="component" value="Chromosome I"/>
</dbReference>
<evidence type="ECO:0000256" key="4">
    <source>
        <dbReference type="SAM" id="Coils"/>
    </source>
</evidence>
<dbReference type="RefSeq" id="WP_084665270.1">
    <property type="nucleotide sequence ID" value="NZ_LT838272.1"/>
</dbReference>
<dbReference type="PANTHER" id="PTHR32114">
    <property type="entry name" value="ABC TRANSPORTER ABCH.3"/>
    <property type="match status" value="1"/>
</dbReference>
<feature type="domain" description="Rad50/SbcC-type AAA" evidence="5">
    <location>
        <begin position="5"/>
        <end position="146"/>
    </location>
</feature>